<accession>A0A183C166</accession>
<keyword evidence="1" id="KW-0433">Leucine-rich repeat</keyword>
<dbReference type="SMART" id="SM00369">
    <property type="entry name" value="LRR_TYP"/>
    <property type="match status" value="11"/>
</dbReference>
<feature type="region of interest" description="Disordered" evidence="3">
    <location>
        <begin position="656"/>
        <end position="698"/>
    </location>
</feature>
<dbReference type="PANTHER" id="PTHR45617:SF72">
    <property type="entry name" value="LEUCINE-RICH REPEAT-CONTAINING PROTEIN LET-4"/>
    <property type="match status" value="1"/>
</dbReference>
<dbReference type="PANTHER" id="PTHR45617">
    <property type="entry name" value="LEUCINE RICH REPEAT FAMILY PROTEIN"/>
    <property type="match status" value="1"/>
</dbReference>
<feature type="compositionally biased region" description="Basic and acidic residues" evidence="3">
    <location>
        <begin position="658"/>
        <end position="690"/>
    </location>
</feature>
<dbReference type="AlphaFoldDB" id="A0A183C166"/>
<reference evidence="4" key="2">
    <citation type="submission" date="2014-05" db="EMBL/GenBank/DDBJ databases">
        <title>The genome and life-stage specific transcriptomes of Globodera pallida elucidate key aspects of plant parasitism by a cyst nematode.</title>
        <authorList>
            <person name="Cotton J.A."/>
            <person name="Lilley C.J."/>
            <person name="Jones L.M."/>
            <person name="Kikuchi T."/>
            <person name="Reid A.J."/>
            <person name="Thorpe P."/>
            <person name="Tsai I.J."/>
            <person name="Beasley H."/>
            <person name="Blok V."/>
            <person name="Cock P.J.A."/>
            <person name="Van den Akker S.E."/>
            <person name="Holroyd N."/>
            <person name="Hunt M."/>
            <person name="Mantelin S."/>
            <person name="Naghra H."/>
            <person name="Pain A."/>
            <person name="Palomares-Rius J.E."/>
            <person name="Zarowiecki M."/>
            <person name="Berriman M."/>
            <person name="Jones J.T."/>
            <person name="Urwin P.E."/>
        </authorList>
    </citation>
    <scope>NUCLEOTIDE SEQUENCE [LARGE SCALE GENOMIC DNA]</scope>
    <source>
        <strain evidence="4">Lindley</strain>
    </source>
</reference>
<dbReference type="InterPro" id="IPR003591">
    <property type="entry name" value="Leu-rich_rpt_typical-subtyp"/>
</dbReference>
<sequence length="698" mass="77526">MTKRHFLLPFAKCVSALFAIIGTAYGGYCPPLMRNQSACTCEEYVDGAIVKCNGPKGPVVVEGLKKLNVELRELSLENANIIEIGPRAFAGMRIKKLILDNNKIKTIQKNAFRGLESVLQELSIASNRLTDVPTAALDGLRALNSLNFRCNRIGNLTNICVISDGAFREVKDSLQNIILDNNCLEQVPIGALEEMNSLISLHMKYNLIEQLGDRHLRNMSSLSLLTLTGNRISQISPNFTQNTPNLRYIYLGENRLDRIDLGAIKQFGAAEIIDLSYNNLAEISADMFNGMENLQHLNLEANAVKEVASGAFATTPLLLLWLPHNCLGSVSPSMFQGAPFLKQVSLAHNNIRSVQPFSFAHLANLHTLDLSHNKMQNIQPSSIMGSDFLTVRVQGKCNQKKPDDLFHSENPLVCTQDGFHVMNGREAINLTTEANLICKTNYANDVKDQCPRKPEVPLRKPCCEATIQKMPTTTTAPSTTSLMSRQQTQPSQSTVVQSEEHISSTIPMAAPTSADQTVPIESTPSTFATSIAEPITKSRQLNMERFYRLSRRPEQSLLKHHSNRRLISQHNGTIENGGTEKNEERRLPPHVAALINGGPMPQKKKQKLSVQEREEALTTSGRSSETESTRMAKQMLTADVRKNSFPAPAFVDPIMETKMAKHSQDKLQENGEFNRDEEPSHVEVEVKKPSQQELVAKQ</sequence>
<feature type="region of interest" description="Disordered" evidence="3">
    <location>
        <begin position="473"/>
        <end position="495"/>
    </location>
</feature>
<dbReference type="Pfam" id="PF13855">
    <property type="entry name" value="LRR_8"/>
    <property type="match status" value="4"/>
</dbReference>
<evidence type="ECO:0000256" key="2">
    <source>
        <dbReference type="ARBA" id="ARBA00022737"/>
    </source>
</evidence>
<evidence type="ECO:0000313" key="5">
    <source>
        <dbReference type="WBParaSite" id="GPLIN_000660900"/>
    </source>
</evidence>
<evidence type="ECO:0000256" key="3">
    <source>
        <dbReference type="SAM" id="MobiDB-lite"/>
    </source>
</evidence>
<dbReference type="Gene3D" id="3.80.10.10">
    <property type="entry name" value="Ribonuclease Inhibitor"/>
    <property type="match status" value="3"/>
</dbReference>
<feature type="compositionally biased region" description="Polar residues" evidence="3">
    <location>
        <begin position="565"/>
        <end position="576"/>
    </location>
</feature>
<reference evidence="5" key="3">
    <citation type="submission" date="2016-06" db="UniProtKB">
        <authorList>
            <consortium name="WormBaseParasite"/>
        </authorList>
    </citation>
    <scope>IDENTIFICATION</scope>
</reference>
<feature type="compositionally biased region" description="Basic and acidic residues" evidence="3">
    <location>
        <begin position="578"/>
        <end position="587"/>
    </location>
</feature>
<dbReference type="WBParaSite" id="GPLIN_000660900">
    <property type="protein sequence ID" value="GPLIN_000660900"/>
    <property type="gene ID" value="GPLIN_000660900"/>
</dbReference>
<dbReference type="PROSITE" id="PS51450">
    <property type="entry name" value="LRR"/>
    <property type="match status" value="1"/>
</dbReference>
<dbReference type="Proteomes" id="UP000050741">
    <property type="component" value="Unassembled WGS sequence"/>
</dbReference>
<dbReference type="InterPro" id="IPR032675">
    <property type="entry name" value="LRR_dom_sf"/>
</dbReference>
<reference evidence="4" key="1">
    <citation type="submission" date="2013-12" db="EMBL/GenBank/DDBJ databases">
        <authorList>
            <person name="Aslett M."/>
        </authorList>
    </citation>
    <scope>NUCLEOTIDE SEQUENCE [LARGE SCALE GENOMIC DNA]</scope>
    <source>
        <strain evidence="4">Lindley</strain>
    </source>
</reference>
<name>A0A183C166_GLOPA</name>
<evidence type="ECO:0000256" key="1">
    <source>
        <dbReference type="ARBA" id="ARBA00022614"/>
    </source>
</evidence>
<protein>
    <submittedName>
        <fullName evidence="5">Leucine-rich repeat-containing protein let-4</fullName>
    </submittedName>
</protein>
<keyword evidence="4" id="KW-1185">Reference proteome</keyword>
<dbReference type="SUPFAM" id="SSF52058">
    <property type="entry name" value="L domain-like"/>
    <property type="match status" value="1"/>
</dbReference>
<keyword evidence="2" id="KW-0677">Repeat</keyword>
<feature type="region of interest" description="Disordered" evidence="3">
    <location>
        <begin position="553"/>
        <end position="631"/>
    </location>
</feature>
<proteinExistence type="predicted"/>
<organism evidence="4 5">
    <name type="scientific">Globodera pallida</name>
    <name type="common">Potato cyst nematode worm</name>
    <name type="synonym">Heterodera pallida</name>
    <dbReference type="NCBI Taxonomy" id="36090"/>
    <lineage>
        <taxon>Eukaryota</taxon>
        <taxon>Metazoa</taxon>
        <taxon>Ecdysozoa</taxon>
        <taxon>Nematoda</taxon>
        <taxon>Chromadorea</taxon>
        <taxon>Rhabditida</taxon>
        <taxon>Tylenchina</taxon>
        <taxon>Tylenchomorpha</taxon>
        <taxon>Tylenchoidea</taxon>
        <taxon>Heteroderidae</taxon>
        <taxon>Heteroderinae</taxon>
        <taxon>Globodera</taxon>
    </lineage>
</organism>
<evidence type="ECO:0000313" key="4">
    <source>
        <dbReference type="Proteomes" id="UP000050741"/>
    </source>
</evidence>
<dbReference type="InterPro" id="IPR001611">
    <property type="entry name" value="Leu-rich_rpt"/>
</dbReference>